<evidence type="ECO:0000256" key="6">
    <source>
        <dbReference type="ARBA" id="ARBA00022692"/>
    </source>
</evidence>
<dbReference type="STRING" id="200361.A0A453H5L3"/>
<evidence type="ECO:0000256" key="5">
    <source>
        <dbReference type="ARBA" id="ARBA00022679"/>
    </source>
</evidence>
<protein>
    <recommendedName>
        <fullName evidence="3">very-long-chain 3-oxoacyl-CoA synthase</fullName>
        <ecNumber evidence="3">2.3.1.199</ecNumber>
    </recommendedName>
</protein>
<proteinExistence type="inferred from homology"/>
<evidence type="ECO:0000256" key="1">
    <source>
        <dbReference type="ARBA" id="ARBA00004141"/>
    </source>
</evidence>
<dbReference type="GO" id="GO:0034625">
    <property type="term" value="P:fatty acid elongation, monounsaturated fatty acid"/>
    <property type="evidence" value="ECO:0007669"/>
    <property type="project" value="TreeGrafter"/>
</dbReference>
<dbReference type="GO" id="GO:0005789">
    <property type="term" value="C:endoplasmic reticulum membrane"/>
    <property type="evidence" value="ECO:0007669"/>
    <property type="project" value="TreeGrafter"/>
</dbReference>
<name>A0A453H5L3_AEGTS</name>
<comment type="subcellular location">
    <subcellularLocation>
        <location evidence="1">Membrane</location>
        <topology evidence="1">Multi-pass membrane protein</topology>
    </subcellularLocation>
</comment>
<dbReference type="GO" id="GO:0042761">
    <property type="term" value="P:very long-chain fatty acid biosynthetic process"/>
    <property type="evidence" value="ECO:0007669"/>
    <property type="project" value="TreeGrafter"/>
</dbReference>
<reference evidence="14" key="3">
    <citation type="journal article" date="2017" name="Nature">
        <title>Genome sequence of the progenitor of the wheat D genome Aegilops tauschii.</title>
        <authorList>
            <person name="Luo M.C."/>
            <person name="Gu Y.Q."/>
            <person name="Puiu D."/>
            <person name="Wang H."/>
            <person name="Twardziok S.O."/>
            <person name="Deal K.R."/>
            <person name="Huo N."/>
            <person name="Zhu T."/>
            <person name="Wang L."/>
            <person name="Wang Y."/>
            <person name="McGuire P.E."/>
            <person name="Liu S."/>
            <person name="Long H."/>
            <person name="Ramasamy R.K."/>
            <person name="Rodriguez J.C."/>
            <person name="Van S.L."/>
            <person name="Yuan L."/>
            <person name="Wang Z."/>
            <person name="Xia Z."/>
            <person name="Xiao L."/>
            <person name="Anderson O.D."/>
            <person name="Ouyang S."/>
            <person name="Liang Y."/>
            <person name="Zimin A.V."/>
            <person name="Pertea G."/>
            <person name="Qi P."/>
            <person name="Bennetzen J.L."/>
            <person name="Dai X."/>
            <person name="Dawson M.W."/>
            <person name="Muller H.G."/>
            <person name="Kugler K."/>
            <person name="Rivarola-Duarte L."/>
            <person name="Spannagl M."/>
            <person name="Mayer K.F.X."/>
            <person name="Lu F.H."/>
            <person name="Bevan M.W."/>
            <person name="Leroy P."/>
            <person name="Li P."/>
            <person name="You F.M."/>
            <person name="Sun Q."/>
            <person name="Liu Z."/>
            <person name="Lyons E."/>
            <person name="Wicker T."/>
            <person name="Salzberg S.L."/>
            <person name="Devos K.M."/>
            <person name="Dvorak J."/>
        </authorList>
    </citation>
    <scope>NUCLEOTIDE SEQUENCE [LARGE SCALE GENOMIC DNA]</scope>
    <source>
        <strain evidence="14">cv. AL8/78</strain>
    </source>
</reference>
<dbReference type="EnsemblPlants" id="AET4Gv20072300.1">
    <property type="protein sequence ID" value="AET4Gv20072300.1"/>
    <property type="gene ID" value="AET4Gv20072300"/>
</dbReference>
<keyword evidence="7" id="KW-0276">Fatty acid metabolism</keyword>
<evidence type="ECO:0000256" key="13">
    <source>
        <dbReference type="SAM" id="Phobius"/>
    </source>
</evidence>
<dbReference type="PANTHER" id="PTHR11157">
    <property type="entry name" value="FATTY ACID ACYL TRANSFERASE-RELATED"/>
    <property type="match status" value="1"/>
</dbReference>
<evidence type="ECO:0000256" key="12">
    <source>
        <dbReference type="ARBA" id="ARBA00047375"/>
    </source>
</evidence>
<keyword evidence="8 13" id="KW-1133">Transmembrane helix</keyword>
<keyword evidence="15" id="KW-1185">Reference proteome</keyword>
<dbReference type="InterPro" id="IPR002076">
    <property type="entry name" value="ELO_fam"/>
</dbReference>
<dbReference type="GO" id="GO:0030148">
    <property type="term" value="P:sphingolipid biosynthetic process"/>
    <property type="evidence" value="ECO:0007669"/>
    <property type="project" value="TreeGrafter"/>
</dbReference>
<dbReference type="GO" id="GO:0034626">
    <property type="term" value="P:fatty acid elongation, polyunsaturated fatty acid"/>
    <property type="evidence" value="ECO:0007669"/>
    <property type="project" value="TreeGrafter"/>
</dbReference>
<evidence type="ECO:0000256" key="2">
    <source>
        <dbReference type="ARBA" id="ARBA00007263"/>
    </source>
</evidence>
<evidence type="ECO:0000256" key="3">
    <source>
        <dbReference type="ARBA" id="ARBA00012307"/>
    </source>
</evidence>
<keyword evidence="9" id="KW-0443">Lipid metabolism</keyword>
<reference evidence="15" key="1">
    <citation type="journal article" date="2014" name="Science">
        <title>Ancient hybridizations among the ancestral genomes of bread wheat.</title>
        <authorList>
            <consortium name="International Wheat Genome Sequencing Consortium,"/>
            <person name="Marcussen T."/>
            <person name="Sandve S.R."/>
            <person name="Heier L."/>
            <person name="Spannagl M."/>
            <person name="Pfeifer M."/>
            <person name="Jakobsen K.S."/>
            <person name="Wulff B.B."/>
            <person name="Steuernagel B."/>
            <person name="Mayer K.F."/>
            <person name="Olsen O.A."/>
        </authorList>
    </citation>
    <scope>NUCLEOTIDE SEQUENCE [LARGE SCALE GENOMIC DNA]</scope>
    <source>
        <strain evidence="15">cv. AL8/78</strain>
    </source>
</reference>
<evidence type="ECO:0000256" key="10">
    <source>
        <dbReference type="ARBA" id="ARBA00023136"/>
    </source>
</evidence>
<comment type="catalytic activity">
    <reaction evidence="12">
        <text>a very-long-chain acyl-CoA + malonyl-CoA + H(+) = a very-long-chain 3-oxoacyl-CoA + CO2 + CoA</text>
        <dbReference type="Rhea" id="RHEA:32727"/>
        <dbReference type="ChEBI" id="CHEBI:15378"/>
        <dbReference type="ChEBI" id="CHEBI:16526"/>
        <dbReference type="ChEBI" id="CHEBI:57287"/>
        <dbReference type="ChEBI" id="CHEBI:57384"/>
        <dbReference type="ChEBI" id="CHEBI:90725"/>
        <dbReference type="ChEBI" id="CHEBI:90736"/>
        <dbReference type="EC" id="2.3.1.199"/>
    </reaction>
</comment>
<feature type="transmembrane region" description="Helical" evidence="13">
    <location>
        <begin position="217"/>
        <end position="237"/>
    </location>
</feature>
<evidence type="ECO:0000256" key="9">
    <source>
        <dbReference type="ARBA" id="ARBA00023098"/>
    </source>
</evidence>
<reference evidence="14" key="5">
    <citation type="journal article" date="2021" name="G3 (Bethesda)">
        <title>Aegilops tauschii genome assembly Aet v5.0 features greater sequence contiguity and improved annotation.</title>
        <authorList>
            <person name="Wang L."/>
            <person name="Zhu T."/>
            <person name="Rodriguez J.C."/>
            <person name="Deal K.R."/>
            <person name="Dubcovsky J."/>
            <person name="McGuire P.E."/>
            <person name="Lux T."/>
            <person name="Spannagl M."/>
            <person name="Mayer K.F.X."/>
            <person name="Baldrich P."/>
            <person name="Meyers B.C."/>
            <person name="Huo N."/>
            <person name="Gu Y.Q."/>
            <person name="Zhou H."/>
            <person name="Devos K.M."/>
            <person name="Bennetzen J.L."/>
            <person name="Unver T."/>
            <person name="Budak H."/>
            <person name="Gulick P.J."/>
            <person name="Galiba G."/>
            <person name="Kalapos B."/>
            <person name="Nelson D.R."/>
            <person name="Li P."/>
            <person name="You F.M."/>
            <person name="Luo M.C."/>
            <person name="Dvorak J."/>
        </authorList>
    </citation>
    <scope>NUCLEOTIDE SEQUENCE [LARGE SCALE GENOMIC DNA]</scope>
    <source>
        <strain evidence="14">cv. AL8/78</strain>
    </source>
</reference>
<keyword evidence="5" id="KW-0808">Transferase</keyword>
<keyword evidence="10 13" id="KW-0472">Membrane</keyword>
<dbReference type="GO" id="GO:0009922">
    <property type="term" value="F:fatty acid elongase activity"/>
    <property type="evidence" value="ECO:0007669"/>
    <property type="project" value="UniProtKB-EC"/>
</dbReference>
<sequence length="333" mass="36183">TICTRGEAHFRPCGRWEFLIILPYVSPTAPHEAGQFAGAVGWSELTPMAAALLRHVRWLLVEHPAVASFHWRPGTTLAASPSFPAAVICAYLATVLLLHRRILPLPSLPPRALRAVSALHNCVLLALSAAMAAGCVLSAAATAPSPRWAFCFPPGGATEASGPVFFWAHVFYLSKMYELGDTLLILLARRPLTLLHVYHHALVIAMCYLWLATRQSLMPVALVTNAAVHVVMYAYYLCCTLGLRWPPRWKRAVTELQILQFLFSFAASVVMLWFHFAAGGCEGMAGWAFNAVFNASLLALFLDFHGAAYAAKAKANKTNINNGNGNGNGGKSE</sequence>
<feature type="transmembrane region" description="Helical" evidence="13">
    <location>
        <begin position="118"/>
        <end position="140"/>
    </location>
</feature>
<dbReference type="AlphaFoldDB" id="A0A453H5L3"/>
<accession>A0A453H5L3</accession>
<keyword evidence="11" id="KW-0275">Fatty acid biosynthesis</keyword>
<organism evidence="14 15">
    <name type="scientific">Aegilops tauschii subsp. strangulata</name>
    <name type="common">Goatgrass</name>
    <dbReference type="NCBI Taxonomy" id="200361"/>
    <lineage>
        <taxon>Eukaryota</taxon>
        <taxon>Viridiplantae</taxon>
        <taxon>Streptophyta</taxon>
        <taxon>Embryophyta</taxon>
        <taxon>Tracheophyta</taxon>
        <taxon>Spermatophyta</taxon>
        <taxon>Magnoliopsida</taxon>
        <taxon>Liliopsida</taxon>
        <taxon>Poales</taxon>
        <taxon>Poaceae</taxon>
        <taxon>BOP clade</taxon>
        <taxon>Pooideae</taxon>
        <taxon>Triticodae</taxon>
        <taxon>Triticeae</taxon>
        <taxon>Triticinae</taxon>
        <taxon>Aegilops</taxon>
    </lineage>
</organism>
<feature type="transmembrane region" description="Helical" evidence="13">
    <location>
        <begin position="160"/>
        <end position="180"/>
    </location>
</feature>
<evidence type="ECO:0000256" key="4">
    <source>
        <dbReference type="ARBA" id="ARBA00022516"/>
    </source>
</evidence>
<dbReference type="Pfam" id="PF01151">
    <property type="entry name" value="ELO"/>
    <property type="match status" value="1"/>
</dbReference>
<feature type="transmembrane region" description="Helical" evidence="13">
    <location>
        <begin position="284"/>
        <end position="304"/>
    </location>
</feature>
<feature type="transmembrane region" description="Helical" evidence="13">
    <location>
        <begin position="258"/>
        <end position="278"/>
    </location>
</feature>
<evidence type="ECO:0000256" key="11">
    <source>
        <dbReference type="ARBA" id="ARBA00023160"/>
    </source>
</evidence>
<dbReference type="EC" id="2.3.1.199" evidence="3"/>
<feature type="transmembrane region" description="Helical" evidence="13">
    <location>
        <begin position="192"/>
        <end position="211"/>
    </location>
</feature>
<evidence type="ECO:0000256" key="8">
    <source>
        <dbReference type="ARBA" id="ARBA00022989"/>
    </source>
</evidence>
<evidence type="ECO:0000313" key="15">
    <source>
        <dbReference type="Proteomes" id="UP000015105"/>
    </source>
</evidence>
<reference evidence="15" key="2">
    <citation type="journal article" date="2017" name="Nat. Plants">
        <title>The Aegilops tauschii genome reveals multiple impacts of transposons.</title>
        <authorList>
            <person name="Zhao G."/>
            <person name="Zou C."/>
            <person name="Li K."/>
            <person name="Wang K."/>
            <person name="Li T."/>
            <person name="Gao L."/>
            <person name="Zhang X."/>
            <person name="Wang H."/>
            <person name="Yang Z."/>
            <person name="Liu X."/>
            <person name="Jiang W."/>
            <person name="Mao L."/>
            <person name="Kong X."/>
            <person name="Jiao Y."/>
            <person name="Jia J."/>
        </authorList>
    </citation>
    <scope>NUCLEOTIDE SEQUENCE [LARGE SCALE GENOMIC DNA]</scope>
    <source>
        <strain evidence="15">cv. AL8/78</strain>
    </source>
</reference>
<dbReference type="PANTHER" id="PTHR11157:SF134">
    <property type="entry name" value="ELONGATION OF FATTY ACIDS PROTEIN 1-RELATED"/>
    <property type="match status" value="1"/>
</dbReference>
<keyword evidence="4" id="KW-0444">Lipid biosynthesis</keyword>
<dbReference type="GO" id="GO:0019367">
    <property type="term" value="P:fatty acid elongation, saturated fatty acid"/>
    <property type="evidence" value="ECO:0007669"/>
    <property type="project" value="TreeGrafter"/>
</dbReference>
<reference evidence="14" key="4">
    <citation type="submission" date="2019-03" db="UniProtKB">
        <authorList>
            <consortium name="EnsemblPlants"/>
        </authorList>
    </citation>
    <scope>IDENTIFICATION</scope>
</reference>
<dbReference type="Proteomes" id="UP000015105">
    <property type="component" value="Chromosome 4D"/>
</dbReference>
<keyword evidence="6 13" id="KW-0812">Transmembrane</keyword>
<evidence type="ECO:0000313" key="14">
    <source>
        <dbReference type="EnsemblPlants" id="AET4Gv20072300.1"/>
    </source>
</evidence>
<dbReference type="Gramene" id="AET4Gv20072300.1">
    <property type="protein sequence ID" value="AET4Gv20072300.1"/>
    <property type="gene ID" value="AET4Gv20072300"/>
</dbReference>
<evidence type="ECO:0000256" key="7">
    <source>
        <dbReference type="ARBA" id="ARBA00022832"/>
    </source>
</evidence>
<comment type="similarity">
    <text evidence="2">Belongs to the ELO family.</text>
</comment>